<evidence type="ECO:0000256" key="1">
    <source>
        <dbReference type="SAM" id="Phobius"/>
    </source>
</evidence>
<name>A0A0K2TEV4_LEPSM</name>
<dbReference type="EMBL" id="HACA01006625">
    <property type="protein sequence ID" value="CDW23986.1"/>
    <property type="molecule type" value="Transcribed_RNA"/>
</dbReference>
<dbReference type="AlphaFoldDB" id="A0A0K2TEV4"/>
<evidence type="ECO:0000313" key="2">
    <source>
        <dbReference type="EMBL" id="CDW23986.1"/>
    </source>
</evidence>
<keyword evidence="1" id="KW-0812">Transmembrane</keyword>
<reference evidence="2" key="1">
    <citation type="submission" date="2014-05" db="EMBL/GenBank/DDBJ databases">
        <authorList>
            <person name="Chronopoulou M."/>
        </authorList>
    </citation>
    <scope>NUCLEOTIDE SEQUENCE</scope>
    <source>
        <tissue evidence="2">Whole organism</tissue>
    </source>
</reference>
<organism evidence="2">
    <name type="scientific">Lepeophtheirus salmonis</name>
    <name type="common">Salmon louse</name>
    <name type="synonym">Caligus salmonis</name>
    <dbReference type="NCBI Taxonomy" id="72036"/>
    <lineage>
        <taxon>Eukaryota</taxon>
        <taxon>Metazoa</taxon>
        <taxon>Ecdysozoa</taxon>
        <taxon>Arthropoda</taxon>
        <taxon>Crustacea</taxon>
        <taxon>Multicrustacea</taxon>
        <taxon>Hexanauplia</taxon>
        <taxon>Copepoda</taxon>
        <taxon>Siphonostomatoida</taxon>
        <taxon>Caligidae</taxon>
        <taxon>Lepeophtheirus</taxon>
    </lineage>
</organism>
<sequence>MNISNVILKITWQFEFLATFGAQIFFRIAIMMFFKMSR</sequence>
<accession>A0A0K2TEV4</accession>
<feature type="transmembrane region" description="Helical" evidence="1">
    <location>
        <begin position="12"/>
        <end position="34"/>
    </location>
</feature>
<keyword evidence="1" id="KW-0472">Membrane</keyword>
<protein>
    <submittedName>
        <fullName evidence="2">Uncharacterized protein</fullName>
    </submittedName>
</protein>
<keyword evidence="1" id="KW-1133">Transmembrane helix</keyword>
<proteinExistence type="predicted"/>